<evidence type="ECO:0000313" key="3">
    <source>
        <dbReference type="Proteomes" id="UP001147752"/>
    </source>
</evidence>
<evidence type="ECO:0000256" key="1">
    <source>
        <dbReference type="SAM" id="MobiDB-lite"/>
    </source>
</evidence>
<feature type="region of interest" description="Disordered" evidence="1">
    <location>
        <begin position="37"/>
        <end position="57"/>
    </location>
</feature>
<proteinExistence type="predicted"/>
<protein>
    <recommendedName>
        <fullName evidence="4">HD domain-containing protein</fullName>
    </recommendedName>
</protein>
<evidence type="ECO:0008006" key="4">
    <source>
        <dbReference type="Google" id="ProtNLM"/>
    </source>
</evidence>
<sequence>MVENFPFNSTLINTNLPPTPILETPLAQRINAYARTSPKDHTATYDRSGSSNGTDSRLRTGTLDKTFFLACLLHDIGSTETSITRLSFEFFDDVLALRVLQTDTQYIHEDEDEADVGVHVRDRGTYTCFSEARAPHEQAESVTEIIRYRDLSLGGITVGQLLQLAMYAVQHHQLISKNQLPCR</sequence>
<dbReference type="GeneID" id="81465572"/>
<feature type="compositionally biased region" description="Polar residues" evidence="1">
    <location>
        <begin position="45"/>
        <end position="55"/>
    </location>
</feature>
<dbReference type="AlphaFoldDB" id="A0A9W9RXP3"/>
<comment type="caution">
    <text evidence="2">The sequence shown here is derived from an EMBL/GenBank/DDBJ whole genome shotgun (WGS) entry which is preliminary data.</text>
</comment>
<name>A0A9W9RXP3_9EURO</name>
<reference evidence="2" key="2">
    <citation type="journal article" date="2023" name="IMA Fungus">
        <title>Comparative genomic study of the Penicillium genus elucidates a diverse pangenome and 15 lateral gene transfer events.</title>
        <authorList>
            <person name="Petersen C."/>
            <person name="Sorensen T."/>
            <person name="Nielsen M.R."/>
            <person name="Sondergaard T.E."/>
            <person name="Sorensen J.L."/>
            <person name="Fitzpatrick D.A."/>
            <person name="Frisvad J.C."/>
            <person name="Nielsen K.L."/>
        </authorList>
    </citation>
    <scope>NUCLEOTIDE SEQUENCE</scope>
    <source>
        <strain evidence="2">IBT 3081</strain>
    </source>
</reference>
<reference evidence="2" key="1">
    <citation type="submission" date="2022-12" db="EMBL/GenBank/DDBJ databases">
        <authorList>
            <person name="Petersen C."/>
        </authorList>
    </citation>
    <scope>NUCLEOTIDE SEQUENCE</scope>
    <source>
        <strain evidence="2">IBT 3081</strain>
    </source>
</reference>
<accession>A0A9W9RXP3</accession>
<organism evidence="2 3">
    <name type="scientific">Penicillium concentricum</name>
    <dbReference type="NCBI Taxonomy" id="293559"/>
    <lineage>
        <taxon>Eukaryota</taxon>
        <taxon>Fungi</taxon>
        <taxon>Dikarya</taxon>
        <taxon>Ascomycota</taxon>
        <taxon>Pezizomycotina</taxon>
        <taxon>Eurotiomycetes</taxon>
        <taxon>Eurotiomycetidae</taxon>
        <taxon>Eurotiales</taxon>
        <taxon>Aspergillaceae</taxon>
        <taxon>Penicillium</taxon>
    </lineage>
</organism>
<evidence type="ECO:0000313" key="2">
    <source>
        <dbReference type="EMBL" id="KAJ5365773.1"/>
    </source>
</evidence>
<gene>
    <name evidence="2" type="ORF">N7517_008659</name>
</gene>
<dbReference type="OrthoDB" id="4368601at2759"/>
<dbReference type="RefSeq" id="XP_056577240.1">
    <property type="nucleotide sequence ID" value="XM_056726389.1"/>
</dbReference>
<keyword evidence="3" id="KW-1185">Reference proteome</keyword>
<dbReference type="Proteomes" id="UP001147752">
    <property type="component" value="Unassembled WGS sequence"/>
</dbReference>
<dbReference type="EMBL" id="JAPZBT010000003">
    <property type="protein sequence ID" value="KAJ5365773.1"/>
    <property type="molecule type" value="Genomic_DNA"/>
</dbReference>